<dbReference type="KEGG" id="bmic:BMR1_03g02430"/>
<keyword evidence="2" id="KW-1185">Reference proteome</keyword>
<protein>
    <submittedName>
        <fullName evidence="1">Uncharacterized protein</fullName>
    </submittedName>
</protein>
<gene>
    <name evidence="1" type="ORF">BMR1_03g02430</name>
</gene>
<reference evidence="1 2" key="2">
    <citation type="journal article" date="2013" name="PLoS ONE">
        <title>Whole genome mapping and re-organization of the nuclear and mitochondrial genomes of Babesia microti isolates.</title>
        <authorList>
            <person name="Cornillot E."/>
            <person name="Dassouli A."/>
            <person name="Garg A."/>
            <person name="Pachikara N."/>
            <person name="Randazzo S."/>
            <person name="Depoix D."/>
            <person name="Carcy B."/>
            <person name="Delbecq S."/>
            <person name="Frutos R."/>
            <person name="Silva J.C."/>
            <person name="Sutton R."/>
            <person name="Krause P.J."/>
            <person name="Mamoun C.B."/>
        </authorList>
    </citation>
    <scope>NUCLEOTIDE SEQUENCE [LARGE SCALE GENOMIC DNA]</scope>
    <source>
        <strain evidence="1 2">RI</strain>
    </source>
</reference>
<evidence type="ECO:0000313" key="1">
    <source>
        <dbReference type="EMBL" id="CTQ41086.1"/>
    </source>
</evidence>
<dbReference type="SUPFAM" id="SSF48371">
    <property type="entry name" value="ARM repeat"/>
    <property type="match status" value="1"/>
</dbReference>
<proteinExistence type="predicted"/>
<dbReference type="GeneID" id="24425128"/>
<sequence length="479" mass="54587">MKASKFERKFKFSSKKNKTSEADFYLSNPNRVKKKIRVARQSITIDKKNLPVSSKGLTMPELINKLNHPVIATKQKALAGILQLSKRISKDHCYNIGAIAHSTWPLRWNEDQKIRHTADDILKSVLKLTDGSVWFHKLAVIYLTEGYSNPYSHIVRDALEFTEYLIKRTPKILNSMSTQLTTLIIKINSPENTLLQCHLLYEITRTHPYKHSSFLYSESIETLIYNANSINHLHFYRRTLELALDAFDHAAYAGNNDNVIKQLKTLLECAILIKESISSCNDLIEIAKCYPFPAILPNIAQLNAKNRRSADELISHLLVIKWQIQLLIDKKPNFRITQAESESMYKVIGAKFTIPLPGSISALINYALALDNIEDFEIVYYKTKQTNVDNCPRVDARDGVSQVSDTGVDTFGCLIELVIFAIKQNLPALLIRQVLSKIFNDDIMINWMPSNCKISRNTSSGNVLKDMKDTFRIHTANLT</sequence>
<organism evidence="1 2">
    <name type="scientific">Babesia microti (strain RI)</name>
    <dbReference type="NCBI Taxonomy" id="1133968"/>
    <lineage>
        <taxon>Eukaryota</taxon>
        <taxon>Sar</taxon>
        <taxon>Alveolata</taxon>
        <taxon>Apicomplexa</taxon>
        <taxon>Aconoidasida</taxon>
        <taxon>Piroplasmida</taxon>
        <taxon>Babesiidae</taxon>
        <taxon>Babesia</taxon>
    </lineage>
</organism>
<dbReference type="AlphaFoldDB" id="A0A0K3AU28"/>
<dbReference type="Proteomes" id="UP000002899">
    <property type="component" value="Chromosome III"/>
</dbReference>
<dbReference type="OrthoDB" id="361362at2759"/>
<reference evidence="1 2" key="3">
    <citation type="journal article" date="2016" name="Sci. Rep.">
        <title>Genome-wide diversity and gene expression profiling of Babesia microti isolates identify polymorphic genes that mediate host-pathogen interactions.</title>
        <authorList>
            <person name="Silva J.C."/>
            <person name="Cornillot E."/>
            <person name="McCracken C."/>
            <person name="Usmani-Brown S."/>
            <person name="Dwivedi A."/>
            <person name="Ifeonu O.O."/>
            <person name="Crabtree J."/>
            <person name="Gotia H.T."/>
            <person name="Virji A.Z."/>
            <person name="Reynes C."/>
            <person name="Colinge J."/>
            <person name="Kumar V."/>
            <person name="Lawres L."/>
            <person name="Pazzi J.E."/>
            <person name="Pablo J.V."/>
            <person name="Hung C."/>
            <person name="Brancato J."/>
            <person name="Kumari P."/>
            <person name="Orvis J."/>
            <person name="Tretina K."/>
            <person name="Chibucos M."/>
            <person name="Ott S."/>
            <person name="Sadzewicz L."/>
            <person name="Sengamalay N."/>
            <person name="Shetty A.C."/>
            <person name="Su Q."/>
            <person name="Tallon L."/>
            <person name="Fraser C.M."/>
            <person name="Frutos R."/>
            <person name="Molina D.M."/>
            <person name="Krause P.J."/>
            <person name="Ben Mamoun C."/>
        </authorList>
    </citation>
    <scope>NUCLEOTIDE SEQUENCE [LARGE SCALE GENOMIC DNA]</scope>
    <source>
        <strain evidence="1 2">RI</strain>
    </source>
</reference>
<dbReference type="VEuPathDB" id="PiroplasmaDB:BMR1_03g02430"/>
<dbReference type="InterPro" id="IPR016024">
    <property type="entry name" value="ARM-type_fold"/>
</dbReference>
<reference evidence="1 2" key="1">
    <citation type="journal article" date="2012" name="Nucleic Acids Res.">
        <title>Sequencing of the smallest Apicomplexan genome from the human pathogen Babesia microti.</title>
        <authorList>
            <person name="Cornillot E."/>
            <person name="Hadj-Kaddour K."/>
            <person name="Dassouli A."/>
            <person name="Noel B."/>
            <person name="Ranwez V."/>
            <person name="Vacherie B."/>
            <person name="Augagneur Y."/>
            <person name="Bres V."/>
            <person name="Duclos A."/>
            <person name="Randazzo S."/>
            <person name="Carcy B."/>
            <person name="Debierre-Grockiego F."/>
            <person name="Delbecq S."/>
            <person name="Moubri-Menage K."/>
            <person name="Shams-Eldin H."/>
            <person name="Usmani-Brown S."/>
            <person name="Bringaud F."/>
            <person name="Wincker P."/>
            <person name="Vivares C.P."/>
            <person name="Schwarz R.T."/>
            <person name="Schetters T.P."/>
            <person name="Krause P.J."/>
            <person name="Gorenflot A."/>
            <person name="Berry V."/>
            <person name="Barbe V."/>
            <person name="Ben Mamoun C."/>
        </authorList>
    </citation>
    <scope>NUCLEOTIDE SEQUENCE [LARGE SCALE GENOMIC DNA]</scope>
    <source>
        <strain evidence="1 2">RI</strain>
    </source>
</reference>
<dbReference type="EMBL" id="LN871598">
    <property type="protein sequence ID" value="CTQ41086.1"/>
    <property type="molecule type" value="Genomic_DNA"/>
</dbReference>
<evidence type="ECO:0000313" key="2">
    <source>
        <dbReference type="Proteomes" id="UP000002899"/>
    </source>
</evidence>
<accession>A0A0K3AU28</accession>
<name>A0A0K3AU28_BABMR</name>
<dbReference type="RefSeq" id="XP_012649097.1">
    <property type="nucleotide sequence ID" value="XM_012793643.1"/>
</dbReference>